<dbReference type="InterPro" id="IPR036412">
    <property type="entry name" value="HAD-like_sf"/>
</dbReference>
<dbReference type="PRINTS" id="PR00413">
    <property type="entry name" value="HADHALOGNASE"/>
</dbReference>
<dbReference type="InterPro" id="IPR023214">
    <property type="entry name" value="HAD_sf"/>
</dbReference>
<dbReference type="NCBIfam" id="TIGR01493">
    <property type="entry name" value="HAD-SF-IA-v2"/>
    <property type="match status" value="1"/>
</dbReference>
<dbReference type="InterPro" id="IPR006439">
    <property type="entry name" value="HAD-SF_hydro_IA"/>
</dbReference>
<dbReference type="SFLD" id="SFLDG01129">
    <property type="entry name" value="C1.5:_HAD__Beta-PGM__Phosphata"/>
    <property type="match status" value="1"/>
</dbReference>
<reference evidence="2 3" key="1">
    <citation type="submission" date="2023-08" db="EMBL/GenBank/DDBJ databases">
        <title>Implementing the SeqCode for naming new Mesorhizobium species isolated from Vachellia karroo root nodules.</title>
        <authorList>
            <person name="Van Lill M."/>
        </authorList>
    </citation>
    <scope>NUCLEOTIDE SEQUENCE [LARGE SCALE GENOMIC DNA]</scope>
    <source>
        <strain evidence="2 3">VK2B</strain>
    </source>
</reference>
<dbReference type="Pfam" id="PF00702">
    <property type="entry name" value="Hydrolase"/>
    <property type="match status" value="1"/>
</dbReference>
<dbReference type="InterPro" id="IPR006328">
    <property type="entry name" value="2-HAD"/>
</dbReference>
<comment type="caution">
    <text evidence="2">The sequence shown here is derived from an EMBL/GenBank/DDBJ whole genome shotgun (WGS) entry which is preliminary data.</text>
</comment>
<dbReference type="Gene3D" id="1.10.150.750">
    <property type="match status" value="1"/>
</dbReference>
<proteinExistence type="predicted"/>
<dbReference type="SUPFAM" id="SSF56784">
    <property type="entry name" value="HAD-like"/>
    <property type="match status" value="1"/>
</dbReference>
<dbReference type="RefSeq" id="WP_320298276.1">
    <property type="nucleotide sequence ID" value="NZ_JAVIIU010000016.1"/>
</dbReference>
<dbReference type="SFLD" id="SFLDS00003">
    <property type="entry name" value="Haloacid_Dehalogenase"/>
    <property type="match status" value="1"/>
</dbReference>
<evidence type="ECO:0000313" key="3">
    <source>
        <dbReference type="Proteomes" id="UP001280156"/>
    </source>
</evidence>
<dbReference type="PANTHER" id="PTHR43316:SF9">
    <property type="entry name" value="ACID DEHALOGENASE, PUTATIVE (AFU_ORTHOLOGUE AFUA_6G14460)-RELATED"/>
    <property type="match status" value="1"/>
</dbReference>
<evidence type="ECO:0000256" key="1">
    <source>
        <dbReference type="ARBA" id="ARBA00022801"/>
    </source>
</evidence>
<keyword evidence="3" id="KW-1185">Reference proteome</keyword>
<dbReference type="PANTHER" id="PTHR43316">
    <property type="entry name" value="HYDROLASE, HALOACID DELAHOGENASE-RELATED"/>
    <property type="match status" value="1"/>
</dbReference>
<dbReference type="Gene3D" id="3.40.50.1000">
    <property type="entry name" value="HAD superfamily/HAD-like"/>
    <property type="match status" value="1"/>
</dbReference>
<accession>A0ABU4YUC2</accession>
<dbReference type="Proteomes" id="UP001280156">
    <property type="component" value="Unassembled WGS sequence"/>
</dbReference>
<evidence type="ECO:0000313" key="2">
    <source>
        <dbReference type="EMBL" id="MDX8489412.1"/>
    </source>
</evidence>
<dbReference type="NCBIfam" id="TIGR01428">
    <property type="entry name" value="HAD_type_II"/>
    <property type="match status" value="1"/>
</dbReference>
<gene>
    <name evidence="2" type="ORF">RFM52_30010</name>
</gene>
<dbReference type="InterPro" id="IPR051540">
    <property type="entry name" value="S-2-haloacid_dehalogenase"/>
</dbReference>
<name>A0ABU4YUC2_9HYPH</name>
<sequence length="241" mass="27089">MKLTDFQALTFDCYGTLIDWETGMIDGLKPLTDRVGRGVSRNEILEAHARHESSQQTWTPAKRYSDLLAVVYKRLAEEWGVVATREECVAYGESVKDWPAFADTAQALRYLKQHYKLVVLSNVDNTSFSFSNKKLGVDFDAIYTSEDIGSYKPSDRNFNYMLEKLGTIGIAKGQILHTAESLFHDHVPASRLGLNSCWIHRRHADQGFGATMHPGEVPKVDFRFDSMAALAKAHAEELRGG</sequence>
<organism evidence="2 3">
    <name type="scientific">Mesorhizobium humile</name>
    <dbReference type="NCBI Taxonomy" id="3072313"/>
    <lineage>
        <taxon>Bacteria</taxon>
        <taxon>Pseudomonadati</taxon>
        <taxon>Pseudomonadota</taxon>
        <taxon>Alphaproteobacteria</taxon>
        <taxon>Hyphomicrobiales</taxon>
        <taxon>Phyllobacteriaceae</taxon>
        <taxon>Mesorhizobium</taxon>
    </lineage>
</organism>
<protein>
    <submittedName>
        <fullName evidence="2">Haloacid dehalogenase type II</fullName>
    </submittedName>
</protein>
<keyword evidence="1" id="KW-0378">Hydrolase</keyword>
<dbReference type="EMBL" id="JAVIIV010000031">
    <property type="protein sequence ID" value="MDX8489412.1"/>
    <property type="molecule type" value="Genomic_DNA"/>
</dbReference>